<organism evidence="1 2">
    <name type="scientific">Salegentibacter mishustinae</name>
    <dbReference type="NCBI Taxonomy" id="270918"/>
    <lineage>
        <taxon>Bacteria</taxon>
        <taxon>Pseudomonadati</taxon>
        <taxon>Bacteroidota</taxon>
        <taxon>Flavobacteriia</taxon>
        <taxon>Flavobacteriales</taxon>
        <taxon>Flavobacteriaceae</taxon>
        <taxon>Salegentibacter</taxon>
    </lineage>
</organism>
<keyword evidence="2" id="KW-1185">Reference proteome</keyword>
<dbReference type="EMBL" id="LKTP01000001">
    <property type="protein sequence ID" value="KRG30304.1"/>
    <property type="molecule type" value="Genomic_DNA"/>
</dbReference>
<evidence type="ECO:0000313" key="2">
    <source>
        <dbReference type="Proteomes" id="UP000051643"/>
    </source>
</evidence>
<reference evidence="1" key="1">
    <citation type="submission" date="2015-10" db="EMBL/GenBank/DDBJ databases">
        <title>Draft genome sequence of Salegentibacter mishustinae KCTC 12263.</title>
        <authorList>
            <person name="Lin W."/>
            <person name="Zheng Q."/>
        </authorList>
    </citation>
    <scope>NUCLEOTIDE SEQUENCE [LARGE SCALE GENOMIC DNA]</scope>
    <source>
        <strain evidence="1">KCTC 12263</strain>
    </source>
</reference>
<name>A0A0Q9ZBA5_9FLAO</name>
<dbReference type="AlphaFoldDB" id="A0A0Q9ZBA5"/>
<dbReference type="Proteomes" id="UP000051643">
    <property type="component" value="Unassembled WGS sequence"/>
</dbReference>
<sequence>MISLSELRAKKNKQMEISAFKKAIIEKLEGLNEAQLIEVQELIENFHQQENIEEPQTDYHLEEWDLMPDWQKKRIENAEKSLGRAAGVPHKEVARKVKDKYGF</sequence>
<evidence type="ECO:0008006" key="3">
    <source>
        <dbReference type="Google" id="ProtNLM"/>
    </source>
</evidence>
<proteinExistence type="predicted"/>
<comment type="caution">
    <text evidence="1">The sequence shown here is derived from an EMBL/GenBank/DDBJ whole genome shotgun (WGS) entry which is preliminary data.</text>
</comment>
<dbReference type="STRING" id="270918.APR42_00130"/>
<protein>
    <recommendedName>
        <fullName evidence="3">Addiction module component</fullName>
    </recommendedName>
</protein>
<accession>A0A0Q9ZBA5</accession>
<evidence type="ECO:0000313" key="1">
    <source>
        <dbReference type="EMBL" id="KRG30304.1"/>
    </source>
</evidence>
<gene>
    <name evidence="1" type="ORF">APR42_00130</name>
</gene>